<dbReference type="PaxDb" id="10029-XP_007630744.1"/>
<evidence type="ECO:0000256" key="1">
    <source>
        <dbReference type="SAM" id="MobiDB-lite"/>
    </source>
</evidence>
<dbReference type="Proteomes" id="UP000001075">
    <property type="component" value="Unassembled WGS sequence"/>
</dbReference>
<feature type="region of interest" description="Disordered" evidence="1">
    <location>
        <begin position="55"/>
        <end position="87"/>
    </location>
</feature>
<name>G3IFB4_CRIGR</name>
<accession>G3IFB4</accession>
<proteinExistence type="predicted"/>
<gene>
    <name evidence="2" type="ORF">I79_022435</name>
</gene>
<dbReference type="STRING" id="10029.G3IFB4"/>
<feature type="compositionally biased region" description="Low complexity" evidence="1">
    <location>
        <begin position="72"/>
        <end position="87"/>
    </location>
</feature>
<dbReference type="InParanoid" id="G3IFB4"/>
<evidence type="ECO:0000313" key="3">
    <source>
        <dbReference type="Proteomes" id="UP000001075"/>
    </source>
</evidence>
<reference evidence="3" key="1">
    <citation type="journal article" date="2011" name="Nat. Biotechnol.">
        <title>The genomic sequence of the Chinese hamster ovary (CHO)-K1 cell line.</title>
        <authorList>
            <person name="Xu X."/>
            <person name="Nagarajan H."/>
            <person name="Lewis N.E."/>
            <person name="Pan S."/>
            <person name="Cai Z."/>
            <person name="Liu X."/>
            <person name="Chen W."/>
            <person name="Xie M."/>
            <person name="Wang W."/>
            <person name="Hammond S."/>
            <person name="Andersen M.R."/>
            <person name="Neff N."/>
            <person name="Passarelli B."/>
            <person name="Koh W."/>
            <person name="Fan H.C."/>
            <person name="Wang J."/>
            <person name="Gui Y."/>
            <person name="Lee K.H."/>
            <person name="Betenbaugh M.J."/>
            <person name="Quake S.R."/>
            <person name="Famili I."/>
            <person name="Palsson B.O."/>
            <person name="Wang J."/>
        </authorList>
    </citation>
    <scope>NUCLEOTIDE SEQUENCE [LARGE SCALE GENOMIC DNA]</scope>
    <source>
        <strain evidence="3">CHO K1 cell line</strain>
    </source>
</reference>
<dbReference type="eggNOG" id="KOG4157">
    <property type="taxonomic scope" value="Eukaryota"/>
</dbReference>
<organism evidence="2 3">
    <name type="scientific">Cricetulus griseus</name>
    <name type="common">Chinese hamster</name>
    <name type="synonym">Cricetulus barabensis griseus</name>
    <dbReference type="NCBI Taxonomy" id="10029"/>
    <lineage>
        <taxon>Eukaryota</taxon>
        <taxon>Metazoa</taxon>
        <taxon>Chordata</taxon>
        <taxon>Craniata</taxon>
        <taxon>Vertebrata</taxon>
        <taxon>Euteleostomi</taxon>
        <taxon>Mammalia</taxon>
        <taxon>Eutheria</taxon>
        <taxon>Euarchontoglires</taxon>
        <taxon>Glires</taxon>
        <taxon>Rodentia</taxon>
        <taxon>Myomorpha</taxon>
        <taxon>Muroidea</taxon>
        <taxon>Cricetidae</taxon>
        <taxon>Cricetinae</taxon>
        <taxon>Cricetulus</taxon>
    </lineage>
</organism>
<sequence>MLEPRLGMGPADVCSLSRSCLLAPGKGSLALGPSRGPRRSWAVWYRRPRVVALPCPPGDSQAEGPAAGYRPLSASSQSSLRSLISAL</sequence>
<protein>
    <submittedName>
        <fullName evidence="2">Kremen protein 2</fullName>
    </submittedName>
</protein>
<dbReference type="EMBL" id="JH002355">
    <property type="protein sequence ID" value="EGW13830.1"/>
    <property type="molecule type" value="Genomic_DNA"/>
</dbReference>
<evidence type="ECO:0000313" key="2">
    <source>
        <dbReference type="EMBL" id="EGW13830.1"/>
    </source>
</evidence>
<dbReference type="AlphaFoldDB" id="G3IFB4"/>